<feature type="domain" description="Small ribosomal subunit protein uS7" evidence="4">
    <location>
        <begin position="3"/>
        <end position="133"/>
    </location>
</feature>
<accession>A0A4P9WQW1</accession>
<gene>
    <name evidence="5" type="ORF">BDK51DRAFT_18300</name>
</gene>
<feature type="non-terminal residue" evidence="5">
    <location>
        <position position="1"/>
    </location>
</feature>
<keyword evidence="6" id="KW-1185">Reference proteome</keyword>
<dbReference type="AlphaFoldDB" id="A0A4P9WQW1"/>
<evidence type="ECO:0000259" key="4">
    <source>
        <dbReference type="Pfam" id="PF00177"/>
    </source>
</evidence>
<dbReference type="EMBL" id="KZ993817">
    <property type="protein sequence ID" value="RKO94795.1"/>
    <property type="molecule type" value="Genomic_DNA"/>
</dbReference>
<dbReference type="InterPro" id="IPR036823">
    <property type="entry name" value="Ribosomal_uS7_dom_sf"/>
</dbReference>
<proteinExistence type="inferred from homology"/>
<dbReference type="Proteomes" id="UP000269721">
    <property type="component" value="Unassembled WGS sequence"/>
</dbReference>
<name>A0A4P9WQW1_9FUNG</name>
<evidence type="ECO:0000256" key="1">
    <source>
        <dbReference type="ARBA" id="ARBA00007151"/>
    </source>
</evidence>
<evidence type="ECO:0000256" key="2">
    <source>
        <dbReference type="ARBA" id="ARBA00022980"/>
    </source>
</evidence>
<dbReference type="InterPro" id="IPR000235">
    <property type="entry name" value="Ribosomal_uS7"/>
</dbReference>
<reference evidence="6" key="1">
    <citation type="journal article" date="2018" name="Nat. Microbiol.">
        <title>Leveraging single-cell genomics to expand the fungal tree of life.</title>
        <authorList>
            <person name="Ahrendt S.R."/>
            <person name="Quandt C.A."/>
            <person name="Ciobanu D."/>
            <person name="Clum A."/>
            <person name="Salamov A."/>
            <person name="Andreopoulos B."/>
            <person name="Cheng J.F."/>
            <person name="Woyke T."/>
            <person name="Pelin A."/>
            <person name="Henrissat B."/>
            <person name="Reynolds N.K."/>
            <person name="Benny G.L."/>
            <person name="Smith M.E."/>
            <person name="James T.Y."/>
            <person name="Grigoriev I.V."/>
        </authorList>
    </citation>
    <scope>NUCLEOTIDE SEQUENCE [LARGE SCALE GENOMIC DNA]</scope>
</reference>
<dbReference type="Pfam" id="PF00177">
    <property type="entry name" value="Ribosomal_S7"/>
    <property type="match status" value="1"/>
</dbReference>
<keyword evidence="2 5" id="KW-0689">Ribosomal protein</keyword>
<evidence type="ECO:0000313" key="6">
    <source>
        <dbReference type="Proteomes" id="UP000269721"/>
    </source>
</evidence>
<organism evidence="5 6">
    <name type="scientific">Blyttiomyces helicus</name>
    <dbReference type="NCBI Taxonomy" id="388810"/>
    <lineage>
        <taxon>Eukaryota</taxon>
        <taxon>Fungi</taxon>
        <taxon>Fungi incertae sedis</taxon>
        <taxon>Chytridiomycota</taxon>
        <taxon>Chytridiomycota incertae sedis</taxon>
        <taxon>Chytridiomycetes</taxon>
        <taxon>Chytridiomycetes incertae sedis</taxon>
        <taxon>Blyttiomyces</taxon>
    </lineage>
</organism>
<dbReference type="GO" id="GO:0005840">
    <property type="term" value="C:ribosome"/>
    <property type="evidence" value="ECO:0007669"/>
    <property type="project" value="UniProtKB-KW"/>
</dbReference>
<dbReference type="GO" id="GO:0006412">
    <property type="term" value="P:translation"/>
    <property type="evidence" value="ECO:0007669"/>
    <property type="project" value="InterPro"/>
</dbReference>
<evidence type="ECO:0000313" key="5">
    <source>
        <dbReference type="EMBL" id="RKO94795.1"/>
    </source>
</evidence>
<dbReference type="OrthoDB" id="9972728at2759"/>
<dbReference type="Gene3D" id="1.10.455.10">
    <property type="entry name" value="Ribosomal protein S7 domain"/>
    <property type="match status" value="1"/>
</dbReference>
<evidence type="ECO:0000256" key="3">
    <source>
        <dbReference type="ARBA" id="ARBA00023274"/>
    </source>
</evidence>
<dbReference type="SUPFAM" id="SSF47973">
    <property type="entry name" value="Ribosomal protein S7"/>
    <property type="match status" value="1"/>
</dbReference>
<comment type="similarity">
    <text evidence="1">Belongs to the universal ribosomal protein uS7 family.</text>
</comment>
<sequence length="146" mass="16050">VSEAFINHILRKGKKDRARKIMQDALDHINGLVPGISPLEALAIAVDKAAPLVKTSGSKRGAKTILTPTPLTQRQRFRLGCVWIIESANPGYGKERAGTLGQRIGQEVVNVINGQSNILQRKAQVHKTALANRSNIAMTDRRIIRR</sequence>
<keyword evidence="3" id="KW-0687">Ribonucleoprotein</keyword>
<dbReference type="PIRSF" id="PIRSF002122">
    <property type="entry name" value="RPS7p_RPS7a_RPS5e_RPS7o"/>
    <property type="match status" value="1"/>
</dbReference>
<dbReference type="GO" id="GO:1990904">
    <property type="term" value="C:ribonucleoprotein complex"/>
    <property type="evidence" value="ECO:0007669"/>
    <property type="project" value="UniProtKB-KW"/>
</dbReference>
<protein>
    <submittedName>
        <fullName evidence="5">Ribosomal protein S7 domain-containing protein</fullName>
    </submittedName>
</protein>
<dbReference type="InterPro" id="IPR023798">
    <property type="entry name" value="Ribosomal_uS7_dom"/>
</dbReference>